<protein>
    <recommendedName>
        <fullName evidence="11">RRM domain-containing protein</fullName>
    </recommendedName>
</protein>
<dbReference type="InterPro" id="IPR005521">
    <property type="entry name" value="Attacin_C"/>
</dbReference>
<keyword evidence="9" id="KW-0044">Antibiotic</keyword>
<evidence type="ECO:0000256" key="10">
    <source>
        <dbReference type="PROSITE-ProRule" id="PRU00176"/>
    </source>
</evidence>
<dbReference type="GO" id="GO:0003723">
    <property type="term" value="F:RNA binding"/>
    <property type="evidence" value="ECO:0007669"/>
    <property type="project" value="UniProtKB-UniRule"/>
</dbReference>
<reference evidence="12 13" key="1">
    <citation type="journal article" date="2023" name="Insect Mol. Biol.">
        <title>Genome sequencing provides insights into the evolution of gene families encoding plant cell wall-degrading enzymes in longhorned beetles.</title>
        <authorList>
            <person name="Shin N.R."/>
            <person name="Okamura Y."/>
            <person name="Kirsch R."/>
            <person name="Pauchet Y."/>
        </authorList>
    </citation>
    <scope>NUCLEOTIDE SEQUENCE [LARGE SCALE GENOMIC DNA]</scope>
    <source>
        <strain evidence="12">EAD_L_NR</strain>
    </source>
</reference>
<dbReference type="EMBL" id="JANEYG010000006">
    <property type="protein sequence ID" value="KAJ8922492.1"/>
    <property type="molecule type" value="Genomic_DNA"/>
</dbReference>
<evidence type="ECO:0000256" key="2">
    <source>
        <dbReference type="ARBA" id="ARBA00007550"/>
    </source>
</evidence>
<keyword evidence="13" id="KW-1185">Reference proteome</keyword>
<evidence type="ECO:0000256" key="6">
    <source>
        <dbReference type="ARBA" id="ARBA00022588"/>
    </source>
</evidence>
<dbReference type="PROSITE" id="PS50102">
    <property type="entry name" value="RRM"/>
    <property type="match status" value="1"/>
</dbReference>
<evidence type="ECO:0000256" key="1">
    <source>
        <dbReference type="ARBA" id="ARBA00004613"/>
    </source>
</evidence>
<keyword evidence="4" id="KW-0964">Secreted</keyword>
<evidence type="ECO:0000256" key="3">
    <source>
        <dbReference type="ARBA" id="ARBA00009800"/>
    </source>
</evidence>
<feature type="domain" description="RRM" evidence="11">
    <location>
        <begin position="14"/>
        <end position="70"/>
    </location>
</feature>
<dbReference type="GO" id="GO:0042742">
    <property type="term" value="P:defense response to bacterium"/>
    <property type="evidence" value="ECO:0007669"/>
    <property type="project" value="UniProtKB-KW"/>
</dbReference>
<dbReference type="PANTHER" id="PTHR46145">
    <property type="entry name" value="HEPARANASE"/>
    <property type="match status" value="1"/>
</dbReference>
<gene>
    <name evidence="12" type="ORF">NQ315_007520</name>
</gene>
<evidence type="ECO:0000256" key="9">
    <source>
        <dbReference type="ARBA" id="ARBA00023022"/>
    </source>
</evidence>
<dbReference type="InterPro" id="IPR035979">
    <property type="entry name" value="RBD_domain_sf"/>
</dbReference>
<dbReference type="GO" id="GO:0045087">
    <property type="term" value="P:innate immune response"/>
    <property type="evidence" value="ECO:0007669"/>
    <property type="project" value="UniProtKB-KW"/>
</dbReference>
<dbReference type="Gene3D" id="3.20.20.80">
    <property type="entry name" value="Glycosidases"/>
    <property type="match status" value="1"/>
</dbReference>
<dbReference type="InterPro" id="IPR000504">
    <property type="entry name" value="RRM_dom"/>
</dbReference>
<accession>A0AAV8W8P6</accession>
<dbReference type="InterPro" id="IPR017853">
    <property type="entry name" value="GH"/>
</dbReference>
<evidence type="ECO:0000256" key="7">
    <source>
        <dbReference type="ARBA" id="ARBA00022859"/>
    </source>
</evidence>
<keyword evidence="6" id="KW-0399">Innate immunity</keyword>
<dbReference type="GO" id="GO:0016020">
    <property type="term" value="C:membrane"/>
    <property type="evidence" value="ECO:0007669"/>
    <property type="project" value="InterPro"/>
</dbReference>
<evidence type="ECO:0000256" key="8">
    <source>
        <dbReference type="ARBA" id="ARBA00022884"/>
    </source>
</evidence>
<dbReference type="Pfam" id="PF03662">
    <property type="entry name" value="Glyco_hydro_79n"/>
    <property type="match status" value="1"/>
</dbReference>
<dbReference type="InterPro" id="IPR012677">
    <property type="entry name" value="Nucleotide-bd_a/b_plait_sf"/>
</dbReference>
<dbReference type="Proteomes" id="UP001159042">
    <property type="component" value="Unassembled WGS sequence"/>
</dbReference>
<organism evidence="12 13">
    <name type="scientific">Exocentrus adspersus</name>
    <dbReference type="NCBI Taxonomy" id="1586481"/>
    <lineage>
        <taxon>Eukaryota</taxon>
        <taxon>Metazoa</taxon>
        <taxon>Ecdysozoa</taxon>
        <taxon>Arthropoda</taxon>
        <taxon>Hexapoda</taxon>
        <taxon>Insecta</taxon>
        <taxon>Pterygota</taxon>
        <taxon>Neoptera</taxon>
        <taxon>Endopterygota</taxon>
        <taxon>Coleoptera</taxon>
        <taxon>Polyphaga</taxon>
        <taxon>Cucujiformia</taxon>
        <taxon>Chrysomeloidea</taxon>
        <taxon>Cerambycidae</taxon>
        <taxon>Lamiinae</taxon>
        <taxon>Acanthocinini</taxon>
        <taxon>Exocentrus</taxon>
    </lineage>
</organism>
<evidence type="ECO:0000256" key="5">
    <source>
        <dbReference type="ARBA" id="ARBA00022529"/>
    </source>
</evidence>
<keyword evidence="5" id="KW-0929">Antimicrobial</keyword>
<dbReference type="PANTHER" id="PTHR46145:SF4">
    <property type="entry name" value="HEPARANASE"/>
    <property type="match status" value="1"/>
</dbReference>
<keyword evidence="7" id="KW-0391">Immunity</keyword>
<dbReference type="SUPFAM" id="SSF54928">
    <property type="entry name" value="RNA-binding domain, RBD"/>
    <property type="match status" value="1"/>
</dbReference>
<dbReference type="Pfam" id="PF00076">
    <property type="entry name" value="RRM_1"/>
    <property type="match status" value="1"/>
</dbReference>
<dbReference type="Gene3D" id="3.30.70.330">
    <property type="match status" value="1"/>
</dbReference>
<dbReference type="AlphaFoldDB" id="A0AAV8W8P6"/>
<evidence type="ECO:0000256" key="4">
    <source>
        <dbReference type="ARBA" id="ARBA00022525"/>
    </source>
</evidence>
<comment type="caution">
    <text evidence="12">The sequence shown here is derived from an EMBL/GenBank/DDBJ whole genome shotgun (WGS) entry which is preliminary data.</text>
</comment>
<dbReference type="SUPFAM" id="SSF51445">
    <property type="entry name" value="(Trans)glycosidases"/>
    <property type="match status" value="1"/>
</dbReference>
<dbReference type="GO" id="GO:0031012">
    <property type="term" value="C:extracellular matrix"/>
    <property type="evidence" value="ECO:0007669"/>
    <property type="project" value="TreeGrafter"/>
</dbReference>
<dbReference type="GO" id="GO:0005615">
    <property type="term" value="C:extracellular space"/>
    <property type="evidence" value="ECO:0007669"/>
    <property type="project" value="TreeGrafter"/>
</dbReference>
<dbReference type="GO" id="GO:0016798">
    <property type="term" value="F:hydrolase activity, acting on glycosyl bonds"/>
    <property type="evidence" value="ECO:0007669"/>
    <property type="project" value="InterPro"/>
</dbReference>
<proteinExistence type="inferred from homology"/>
<dbReference type="Pfam" id="PF03769">
    <property type="entry name" value="Attacin_C"/>
    <property type="match status" value="1"/>
</dbReference>
<evidence type="ECO:0000313" key="12">
    <source>
        <dbReference type="EMBL" id="KAJ8922492.1"/>
    </source>
</evidence>
<comment type="subcellular location">
    <subcellularLocation>
        <location evidence="1">Secreted</location>
    </subcellularLocation>
</comment>
<evidence type="ECO:0000313" key="13">
    <source>
        <dbReference type="Proteomes" id="UP001159042"/>
    </source>
</evidence>
<comment type="similarity">
    <text evidence="2">Belongs to the attacin/sarcotoxin-2 family.</text>
</comment>
<sequence>MIKRGTLESILFGKDHFYQYGEIRSISLVPKQQCAFVQYTTRAAAETAAEKTFNKLILGGRRLTIKWGRSQGRTGSGVNHHPENYEPVPGLPPALPELSNNFFNLEPGHIPLPNMPPPPSLMVPPMFGPPPIPPFFFNPPQLPPFAASPVAVSTSASTVTSEATKTAVHYPKNGAGVIDAITWHQYYISGYIAKPKDFLNPAVFDYLREQIDIVNNITIGLKIGDKPRWLGETSSAYGGGAPNLSNTFIGSFIWIDKLGLSAKMGIKVVVRQSIFKGYYALLDDNYDPNPEMASFIQFRRSRRASTSSIYMQFSFEDYGVRAQARFTKNKHAKTNIRSAGQQEHALMQTKWGISNSGFGASHTGTLFNNNNHRLDGTASASKNFGSHGLKPDQFGGRLDYSHNPSRTSAFVGADRTRHFGTDVSAGVKHNLYQNKNFGVDAVGSYNRHFGGPGGTGRPDGFVGIQASGRKFKDPKLISPSLLKCCTRR</sequence>
<comment type="similarity">
    <text evidence="3">Belongs to the glycosyl hydrolase 79 family.</text>
</comment>
<name>A0AAV8W8P6_9CUCU</name>
<keyword evidence="8 10" id="KW-0694">RNA-binding</keyword>
<dbReference type="InterPro" id="IPR005199">
    <property type="entry name" value="Glyco_hydro_79"/>
</dbReference>
<evidence type="ECO:0000259" key="11">
    <source>
        <dbReference type="PROSITE" id="PS50102"/>
    </source>
</evidence>